<reference evidence="1" key="2">
    <citation type="submission" date="2022-05" db="EMBL/GenBank/DDBJ databases">
        <authorList>
            <person name="Kunte H.-J."/>
        </authorList>
    </citation>
    <scope>NUCLEOTIDE SEQUENCE</scope>
    <source>
        <strain evidence="1">G5</strain>
    </source>
</reference>
<dbReference type="RefSeq" id="WP_250025160.1">
    <property type="nucleotide sequence ID" value="NZ_CP097330.1"/>
</dbReference>
<protein>
    <submittedName>
        <fullName evidence="1">Uncharacterized protein</fullName>
    </submittedName>
</protein>
<evidence type="ECO:0000313" key="2">
    <source>
        <dbReference type="Proteomes" id="UP001056132"/>
    </source>
</evidence>
<gene>
    <name evidence="1" type="ORF">M5D45_05430</name>
</gene>
<evidence type="ECO:0000313" key="1">
    <source>
        <dbReference type="EMBL" id="URF05263.1"/>
    </source>
</evidence>
<proteinExistence type="predicted"/>
<dbReference type="Proteomes" id="UP001056132">
    <property type="component" value="Chromosome 1"/>
</dbReference>
<name>A0AAE9L2U4_9BURK</name>
<dbReference type="KEGG" id="ccam:M5D45_05430"/>
<dbReference type="AlphaFoldDB" id="A0AAE9L2U4"/>
<organism evidence="1 2">
    <name type="scientific">Cupriavidus campinensis</name>
    <dbReference type="NCBI Taxonomy" id="151783"/>
    <lineage>
        <taxon>Bacteria</taxon>
        <taxon>Pseudomonadati</taxon>
        <taxon>Pseudomonadota</taxon>
        <taxon>Betaproteobacteria</taxon>
        <taxon>Burkholderiales</taxon>
        <taxon>Burkholderiaceae</taxon>
        <taxon>Cupriavidus</taxon>
    </lineage>
</organism>
<accession>A0AAE9L2U4</accession>
<dbReference type="EMBL" id="CP097330">
    <property type="protein sequence ID" value="URF05263.1"/>
    <property type="molecule type" value="Genomic_DNA"/>
</dbReference>
<sequence>MQLPDNTRLYRVSLPAKKAGQDVFLLASSWIYDPSPEYAIKRAQAIMIGATDAKEVTISLSRHACPTGIDLDELLLDEVIRSAGNLIAAMIPEVDDVAGLIFPEELLRTASIAELAGSRMRGGIDGGLVSANVCSGNELVKTLIRQLQSLKPFSVIKG</sequence>
<reference evidence="1" key="1">
    <citation type="journal article" date="2022" name="Microbiol. Resour. Announc.">
        <title>Genome Sequence of Cupriavidus campinensis Strain G5, a Member of a Bacterial Consortium Capable of Polyethylene Degradation.</title>
        <authorList>
            <person name="Schneider B."/>
            <person name="Pfeiffer F."/>
            <person name="Dyall-Smith M."/>
            <person name="Kunte H.J."/>
        </authorList>
    </citation>
    <scope>NUCLEOTIDE SEQUENCE</scope>
    <source>
        <strain evidence="1">G5</strain>
    </source>
</reference>